<comment type="caution">
    <text evidence="1">The sequence shown here is derived from an EMBL/GenBank/DDBJ whole genome shotgun (WGS) entry which is preliminary data.</text>
</comment>
<gene>
    <name evidence="1" type="ORF">BV25DRAFT_728103</name>
</gene>
<sequence length="520" mass="54543">MLSATLVLVGFLAFGPQAVLSNFQSISFSTIEQCGSFNVSFNGGKAPTSLPLTLTVLPFNATPISIPIPPSSWNDTTNIGAYITFLPLAAGTTLVASLDDASGNGQGLVSDVIQIAPSSNSSCLPSDDSQPQSLFTLRTPLSQCENFTVEFNKDVDSQPPFIRAFVPKGPSFNVQQNLPLPSDPSDTGSYLMNVTGGQEVALLFNDEQGNLRVSDIFTVGGDNSSSTACLSAGISNPTTVPVSTTQTSSGLSKTAMIVILVASIAIFMTVSVLLVIYIRSDRRTRAAQAKTLVHVEAGPVYIPGPAHEKPTPPPRPPRPSHTQFDPARLVRARPDAPQGRYLTDPPYQYDSSPGSSPPNGNSVLLASRPGVPHINRPPAGRSSREAADTLSTGSSARPISSIDIEGILNMASTRTPTELYYAEALTPQSGVVFPRSPREPLSPPSTGRSPGLLGERSTQNLDVPTSATPYGRFSTFTIDTRSGAPAGPTVTGASLGTVQLDPFEDPTAISKGVPQGIPRA</sequence>
<evidence type="ECO:0000313" key="2">
    <source>
        <dbReference type="Proteomes" id="UP000814140"/>
    </source>
</evidence>
<dbReference type="Proteomes" id="UP000814140">
    <property type="component" value="Unassembled WGS sequence"/>
</dbReference>
<reference evidence="1" key="1">
    <citation type="submission" date="2021-03" db="EMBL/GenBank/DDBJ databases">
        <authorList>
            <consortium name="DOE Joint Genome Institute"/>
            <person name="Ahrendt S."/>
            <person name="Looney B.P."/>
            <person name="Miyauchi S."/>
            <person name="Morin E."/>
            <person name="Drula E."/>
            <person name="Courty P.E."/>
            <person name="Chicoki N."/>
            <person name="Fauchery L."/>
            <person name="Kohler A."/>
            <person name="Kuo A."/>
            <person name="Labutti K."/>
            <person name="Pangilinan J."/>
            <person name="Lipzen A."/>
            <person name="Riley R."/>
            <person name="Andreopoulos W."/>
            <person name="He G."/>
            <person name="Johnson J."/>
            <person name="Barry K.W."/>
            <person name="Grigoriev I.V."/>
            <person name="Nagy L."/>
            <person name="Hibbett D."/>
            <person name="Henrissat B."/>
            <person name="Matheny P.B."/>
            <person name="Labbe J."/>
            <person name="Martin F."/>
        </authorList>
    </citation>
    <scope>NUCLEOTIDE SEQUENCE</scope>
    <source>
        <strain evidence="1">HHB10654</strain>
    </source>
</reference>
<accession>A0ACB8T0V2</accession>
<protein>
    <submittedName>
        <fullName evidence="1">Uncharacterized protein</fullName>
    </submittedName>
</protein>
<name>A0ACB8T0V2_9AGAM</name>
<evidence type="ECO:0000313" key="1">
    <source>
        <dbReference type="EMBL" id="KAI0061626.1"/>
    </source>
</evidence>
<keyword evidence="2" id="KW-1185">Reference proteome</keyword>
<reference evidence="1" key="2">
    <citation type="journal article" date="2022" name="New Phytol.">
        <title>Evolutionary transition to the ectomycorrhizal habit in the genomes of a hyperdiverse lineage of mushroom-forming fungi.</title>
        <authorList>
            <person name="Looney B."/>
            <person name="Miyauchi S."/>
            <person name="Morin E."/>
            <person name="Drula E."/>
            <person name="Courty P.E."/>
            <person name="Kohler A."/>
            <person name="Kuo A."/>
            <person name="LaButti K."/>
            <person name="Pangilinan J."/>
            <person name="Lipzen A."/>
            <person name="Riley R."/>
            <person name="Andreopoulos W."/>
            <person name="He G."/>
            <person name="Johnson J."/>
            <person name="Nolan M."/>
            <person name="Tritt A."/>
            <person name="Barry K.W."/>
            <person name="Grigoriev I.V."/>
            <person name="Nagy L.G."/>
            <person name="Hibbett D."/>
            <person name="Henrissat B."/>
            <person name="Matheny P.B."/>
            <person name="Labbe J."/>
            <person name="Martin F.M."/>
        </authorList>
    </citation>
    <scope>NUCLEOTIDE SEQUENCE</scope>
    <source>
        <strain evidence="1">HHB10654</strain>
    </source>
</reference>
<dbReference type="EMBL" id="MU277211">
    <property type="protein sequence ID" value="KAI0061626.1"/>
    <property type="molecule type" value="Genomic_DNA"/>
</dbReference>
<proteinExistence type="predicted"/>
<organism evidence="1 2">
    <name type="scientific">Artomyces pyxidatus</name>
    <dbReference type="NCBI Taxonomy" id="48021"/>
    <lineage>
        <taxon>Eukaryota</taxon>
        <taxon>Fungi</taxon>
        <taxon>Dikarya</taxon>
        <taxon>Basidiomycota</taxon>
        <taxon>Agaricomycotina</taxon>
        <taxon>Agaricomycetes</taxon>
        <taxon>Russulales</taxon>
        <taxon>Auriscalpiaceae</taxon>
        <taxon>Artomyces</taxon>
    </lineage>
</organism>